<dbReference type="SUPFAM" id="SSF54695">
    <property type="entry name" value="POZ domain"/>
    <property type="match status" value="1"/>
</dbReference>
<dbReference type="InterPro" id="IPR000210">
    <property type="entry name" value="BTB/POZ_dom"/>
</dbReference>
<feature type="region of interest" description="Disordered" evidence="1">
    <location>
        <begin position="1"/>
        <end position="42"/>
    </location>
</feature>
<dbReference type="Gene3D" id="3.30.710.10">
    <property type="entry name" value="Potassium Channel Kv1.1, Chain A"/>
    <property type="match status" value="1"/>
</dbReference>
<dbReference type="InterPro" id="IPR011333">
    <property type="entry name" value="SKP1/BTB/POZ_sf"/>
</dbReference>
<sequence length="394" mass="44378">MNTEKNKQNSRGNTPTALKGSLKKPKEIKSNDSPRNEGNVFTESGSMHTLMMDHLPDTTRSKTISLYTHSPSNEKIRWLDFQTSDLQVAETEVFRLHQEILAAHSTFFREQLQVSVEKEELVIAPRAGDVPVVVLREICVDAFVNAISLIYPPPGVSTRRVFTRMQAEGLLQTAHKLGMPGVIQVAMESLANDHNLAPISLFEYATRYNLFKWQLRSVRELVYRTRPLSDDEALVLGTVTTAQIARLREIWRAGIFARFEPVQTDGLVEPKPHRSGEDSDLVRWSALGKAEEGRLELGGCQRAMLEALKVVFSVDGPKSEVERYIIQEEHSVMRNLAEWLRLGRLGGGTELCRGCIASIDRAVRVYCLKDEMDVQIEREIGGSPEAVEQPFFDC</sequence>
<feature type="compositionally biased region" description="Basic and acidic residues" evidence="1">
    <location>
        <begin position="24"/>
        <end position="35"/>
    </location>
</feature>
<dbReference type="AlphaFoldDB" id="A0A0K6GIF8"/>
<evidence type="ECO:0000313" key="4">
    <source>
        <dbReference type="Proteomes" id="UP000044841"/>
    </source>
</evidence>
<dbReference type="Pfam" id="PF00651">
    <property type="entry name" value="BTB"/>
    <property type="match status" value="1"/>
</dbReference>
<feature type="domain" description="BTB" evidence="2">
    <location>
        <begin position="82"/>
        <end position="151"/>
    </location>
</feature>
<reference evidence="3 4" key="1">
    <citation type="submission" date="2015-07" db="EMBL/GenBank/DDBJ databases">
        <authorList>
            <person name="Noorani M."/>
        </authorList>
    </citation>
    <scope>NUCLEOTIDE SEQUENCE [LARGE SCALE GENOMIC DNA]</scope>
    <source>
        <strain evidence="3">BBA 69670</strain>
    </source>
</reference>
<name>A0A0K6GIF8_9AGAM</name>
<dbReference type="EMBL" id="CYGV01001977">
    <property type="protein sequence ID" value="CUA78300.1"/>
    <property type="molecule type" value="Genomic_DNA"/>
</dbReference>
<keyword evidence="4" id="KW-1185">Reference proteome</keyword>
<evidence type="ECO:0000259" key="2">
    <source>
        <dbReference type="PROSITE" id="PS50097"/>
    </source>
</evidence>
<dbReference type="Proteomes" id="UP000044841">
    <property type="component" value="Unassembled WGS sequence"/>
</dbReference>
<accession>A0A0K6GIF8</accession>
<protein>
    <recommendedName>
        <fullName evidence="2">BTB domain-containing protein</fullName>
    </recommendedName>
</protein>
<gene>
    <name evidence="3" type="ORF">RSOLAG22IIIB_13061</name>
</gene>
<dbReference type="PROSITE" id="PS50097">
    <property type="entry name" value="BTB"/>
    <property type="match status" value="1"/>
</dbReference>
<dbReference type="CDD" id="cd18186">
    <property type="entry name" value="BTB_POZ_ZBTB_KLHL-like"/>
    <property type="match status" value="1"/>
</dbReference>
<proteinExistence type="predicted"/>
<dbReference type="SMART" id="SM00225">
    <property type="entry name" value="BTB"/>
    <property type="match status" value="1"/>
</dbReference>
<evidence type="ECO:0000313" key="3">
    <source>
        <dbReference type="EMBL" id="CUA78300.1"/>
    </source>
</evidence>
<evidence type="ECO:0000256" key="1">
    <source>
        <dbReference type="SAM" id="MobiDB-lite"/>
    </source>
</evidence>
<organism evidence="3 4">
    <name type="scientific">Rhizoctonia solani</name>
    <dbReference type="NCBI Taxonomy" id="456999"/>
    <lineage>
        <taxon>Eukaryota</taxon>
        <taxon>Fungi</taxon>
        <taxon>Dikarya</taxon>
        <taxon>Basidiomycota</taxon>
        <taxon>Agaricomycotina</taxon>
        <taxon>Agaricomycetes</taxon>
        <taxon>Cantharellales</taxon>
        <taxon>Ceratobasidiaceae</taxon>
        <taxon>Rhizoctonia</taxon>
    </lineage>
</organism>